<keyword evidence="5 13" id="KW-0812">Transmembrane</keyword>
<comment type="subcellular location">
    <subcellularLocation>
        <location evidence="1">Membrane</location>
        <topology evidence="1">Multi-pass membrane protein</topology>
    </subcellularLocation>
</comment>
<keyword evidence="3" id="KW-0813">Transport</keyword>
<dbReference type="EMBL" id="CP017803">
    <property type="protein sequence ID" value="ATZ59223.1"/>
    <property type="molecule type" value="Genomic_DNA"/>
</dbReference>
<evidence type="ECO:0000256" key="5">
    <source>
        <dbReference type="ARBA" id="ARBA00022692"/>
    </source>
</evidence>
<dbReference type="RefSeq" id="WP_004032222.1">
    <property type="nucleotide sequence ID" value="NZ_AP025586.1"/>
</dbReference>
<evidence type="ECO:0000256" key="12">
    <source>
        <dbReference type="ARBA" id="ARBA00034430"/>
    </source>
</evidence>
<evidence type="ECO:0000256" key="1">
    <source>
        <dbReference type="ARBA" id="ARBA00004141"/>
    </source>
</evidence>
<evidence type="ECO:0000256" key="9">
    <source>
        <dbReference type="ARBA" id="ARBA00023065"/>
    </source>
</evidence>
<evidence type="ECO:0000256" key="6">
    <source>
        <dbReference type="ARBA" id="ARBA00022826"/>
    </source>
</evidence>
<evidence type="ECO:0000256" key="4">
    <source>
        <dbReference type="ARBA" id="ARBA00022538"/>
    </source>
</evidence>
<proteinExistence type="inferred from homology"/>
<evidence type="ECO:0000256" key="10">
    <source>
        <dbReference type="ARBA" id="ARBA00023136"/>
    </source>
</evidence>
<keyword evidence="4" id="KW-0633">Potassium transport</keyword>
<keyword evidence="8 13" id="KW-1133">Transmembrane helix</keyword>
<reference evidence="14 15" key="1">
    <citation type="submission" date="2016-10" db="EMBL/GenBank/DDBJ databases">
        <authorList>
            <person name="Varghese N."/>
        </authorList>
    </citation>
    <scope>NUCLEOTIDE SEQUENCE [LARGE SCALE GENOMIC DNA]</scope>
    <source>
        <strain evidence="14 15">KB11</strain>
    </source>
</reference>
<feature type="transmembrane region" description="Helical" evidence="13">
    <location>
        <begin position="70"/>
        <end position="93"/>
    </location>
</feature>
<evidence type="ECO:0000256" key="2">
    <source>
        <dbReference type="ARBA" id="ARBA00006920"/>
    </source>
</evidence>
<dbReference type="OMA" id="MWIAIAR"/>
<dbReference type="GO" id="GO:0005267">
    <property type="term" value="F:potassium channel activity"/>
    <property type="evidence" value="ECO:0007669"/>
    <property type="project" value="UniProtKB-KW"/>
</dbReference>
<evidence type="ECO:0000256" key="11">
    <source>
        <dbReference type="ARBA" id="ARBA00023303"/>
    </source>
</evidence>
<dbReference type="GO" id="GO:0015252">
    <property type="term" value="F:proton channel activity"/>
    <property type="evidence" value="ECO:0007669"/>
    <property type="project" value="InterPro"/>
</dbReference>
<name>A0A2H4U555_METSM</name>
<evidence type="ECO:0000256" key="3">
    <source>
        <dbReference type="ARBA" id="ARBA00022448"/>
    </source>
</evidence>
<gene>
    <name evidence="14" type="ORF">BK798_01750</name>
</gene>
<comment type="catalytic activity">
    <reaction evidence="12">
        <text>K(+)(in) = K(+)(out)</text>
        <dbReference type="Rhea" id="RHEA:29463"/>
        <dbReference type="ChEBI" id="CHEBI:29103"/>
    </reaction>
</comment>
<organism evidence="14 15">
    <name type="scientific">Methanobrevibacter smithii</name>
    <dbReference type="NCBI Taxonomy" id="2173"/>
    <lineage>
        <taxon>Archaea</taxon>
        <taxon>Methanobacteriati</taxon>
        <taxon>Methanobacteriota</taxon>
        <taxon>Methanomada group</taxon>
        <taxon>Methanobacteria</taxon>
        <taxon>Methanobacteriales</taxon>
        <taxon>Methanobacteriaceae</taxon>
        <taxon>Methanobrevibacter</taxon>
    </lineage>
</organism>
<keyword evidence="11" id="KW-0407">Ion channel</keyword>
<feature type="transmembrane region" description="Helical" evidence="13">
    <location>
        <begin position="41"/>
        <end position="58"/>
    </location>
</feature>
<keyword evidence="6" id="KW-0631">Potassium channel</keyword>
<keyword evidence="7" id="KW-0630">Potassium</keyword>
<accession>A0A2H4U555</accession>
<dbReference type="GeneID" id="78817095"/>
<evidence type="ECO:0000256" key="13">
    <source>
        <dbReference type="SAM" id="Phobius"/>
    </source>
</evidence>
<evidence type="ECO:0000313" key="15">
    <source>
        <dbReference type="Proteomes" id="UP000232133"/>
    </source>
</evidence>
<comment type="similarity">
    <text evidence="2">Belongs to the TMEM175 family.</text>
</comment>
<evidence type="ECO:0000313" key="14">
    <source>
        <dbReference type="EMBL" id="ATZ59223.1"/>
    </source>
</evidence>
<dbReference type="Pfam" id="PF06736">
    <property type="entry name" value="TMEM175"/>
    <property type="match status" value="1"/>
</dbReference>
<protein>
    <submittedName>
        <fullName evidence="14">DUF1211 domain-containing membrane protein</fullName>
    </submittedName>
</protein>
<dbReference type="GO" id="GO:0016020">
    <property type="term" value="C:membrane"/>
    <property type="evidence" value="ECO:0007669"/>
    <property type="project" value="UniProtKB-SubCell"/>
</dbReference>
<evidence type="ECO:0000256" key="8">
    <source>
        <dbReference type="ARBA" id="ARBA00022989"/>
    </source>
</evidence>
<feature type="transmembrane region" description="Helical" evidence="13">
    <location>
        <begin position="99"/>
        <end position="123"/>
    </location>
</feature>
<evidence type="ECO:0000256" key="7">
    <source>
        <dbReference type="ARBA" id="ARBA00022958"/>
    </source>
</evidence>
<dbReference type="InterPro" id="IPR010617">
    <property type="entry name" value="TMEM175-like"/>
</dbReference>
<dbReference type="Proteomes" id="UP000232133">
    <property type="component" value="Chromosome"/>
</dbReference>
<keyword evidence="10 13" id="KW-0472">Membrane</keyword>
<feature type="transmembrane region" description="Helical" evidence="13">
    <location>
        <begin position="144"/>
        <end position="162"/>
    </location>
</feature>
<sequence>METARFETFADAIIAIAMTVLVLKLPQPESATIAAFWALKTYYLAYFISFLTLFNIWYSNHNLFQIVENIDNTAVILNGILIFEITLIPYFTLWLTQDAYSIASETSFGLLFIGINIACNLSVRAVHKSDPYNDKLIKADYDNLYALIPLTVILIGFVLTYSVFIPGIYISCLIAVIMWIAIARIHRKGVEKWKVKDLKH</sequence>
<dbReference type="AlphaFoldDB" id="A0A2H4U555"/>
<keyword evidence="9" id="KW-0406">Ion transport</keyword>